<evidence type="ECO:0000256" key="1">
    <source>
        <dbReference type="SAM" id="MobiDB-lite"/>
    </source>
</evidence>
<feature type="region of interest" description="Disordered" evidence="1">
    <location>
        <begin position="146"/>
        <end position="176"/>
    </location>
</feature>
<dbReference type="InParanoid" id="A0A1V9X664"/>
<reference evidence="2 3" key="1">
    <citation type="journal article" date="2017" name="Gigascience">
        <title>Draft genome of the honey bee ectoparasitic mite, Tropilaelaps mercedesae, is shaped by the parasitic life history.</title>
        <authorList>
            <person name="Dong X."/>
            <person name="Armstrong S.D."/>
            <person name="Xia D."/>
            <person name="Makepeace B.L."/>
            <person name="Darby A.C."/>
            <person name="Kadowaki T."/>
        </authorList>
    </citation>
    <scope>NUCLEOTIDE SEQUENCE [LARGE SCALE GENOMIC DNA]</scope>
    <source>
        <strain evidence="2">Wuxi-XJTLU</strain>
    </source>
</reference>
<comment type="caution">
    <text evidence="2">The sequence shown here is derived from an EMBL/GenBank/DDBJ whole genome shotgun (WGS) entry which is preliminary data.</text>
</comment>
<keyword evidence="3" id="KW-1185">Reference proteome</keyword>
<protein>
    <submittedName>
        <fullName evidence="2">Uncharacterized protein</fullName>
    </submittedName>
</protein>
<dbReference type="EMBL" id="MNPL01023028">
    <property type="protein sequence ID" value="OQR68896.1"/>
    <property type="molecule type" value="Genomic_DNA"/>
</dbReference>
<organism evidence="2 3">
    <name type="scientific">Tropilaelaps mercedesae</name>
    <dbReference type="NCBI Taxonomy" id="418985"/>
    <lineage>
        <taxon>Eukaryota</taxon>
        <taxon>Metazoa</taxon>
        <taxon>Ecdysozoa</taxon>
        <taxon>Arthropoda</taxon>
        <taxon>Chelicerata</taxon>
        <taxon>Arachnida</taxon>
        <taxon>Acari</taxon>
        <taxon>Parasitiformes</taxon>
        <taxon>Mesostigmata</taxon>
        <taxon>Gamasina</taxon>
        <taxon>Dermanyssoidea</taxon>
        <taxon>Laelapidae</taxon>
        <taxon>Tropilaelaps</taxon>
    </lineage>
</organism>
<gene>
    <name evidence="2" type="ORF">BIW11_12610</name>
</gene>
<feature type="region of interest" description="Disordered" evidence="1">
    <location>
        <begin position="100"/>
        <end position="119"/>
    </location>
</feature>
<feature type="compositionally biased region" description="Basic residues" evidence="1">
    <location>
        <begin position="100"/>
        <end position="112"/>
    </location>
</feature>
<accession>A0A1V9X664</accession>
<evidence type="ECO:0000313" key="3">
    <source>
        <dbReference type="Proteomes" id="UP000192247"/>
    </source>
</evidence>
<dbReference type="Proteomes" id="UP000192247">
    <property type="component" value="Unassembled WGS sequence"/>
</dbReference>
<dbReference type="AlphaFoldDB" id="A0A1V9X664"/>
<name>A0A1V9X664_9ACAR</name>
<evidence type="ECO:0000313" key="2">
    <source>
        <dbReference type="EMBL" id="OQR68896.1"/>
    </source>
</evidence>
<proteinExistence type="predicted"/>
<sequence length="190" mass="22740">MSARPRPKQHSEEPRLSEWQIYRSWTRLSDVLKANRKKTLKAPRQRLLHYSTLPHPMLRNSPNRLVRHLTLHWLTLRHPFRSRRPSLCQLALRQIPPRQRSLHRPTRRHPVLRRSPPPLHRRAFRQTPLRCSPRLWSTRACALYKPMKPAPTPSSRQGKPALLQRSKRRQRPTCRTTTASTNWSCRHWAM</sequence>